<accession>A0A8H5BL11</accession>
<comment type="caution">
    <text evidence="2">The sequence shown here is derived from an EMBL/GenBank/DDBJ whole genome shotgun (WGS) entry which is preliminary data.</text>
</comment>
<proteinExistence type="predicted"/>
<dbReference type="AlphaFoldDB" id="A0A8H5BL11"/>
<evidence type="ECO:0000256" key="1">
    <source>
        <dbReference type="SAM" id="MobiDB-lite"/>
    </source>
</evidence>
<reference evidence="2 3" key="1">
    <citation type="journal article" date="2020" name="ISME J.">
        <title>Uncovering the hidden diversity of litter-decomposition mechanisms in mushroom-forming fungi.</title>
        <authorList>
            <person name="Floudas D."/>
            <person name="Bentzer J."/>
            <person name="Ahren D."/>
            <person name="Johansson T."/>
            <person name="Persson P."/>
            <person name="Tunlid A."/>
        </authorList>
    </citation>
    <scope>NUCLEOTIDE SEQUENCE [LARGE SCALE GENOMIC DNA]</scope>
    <source>
        <strain evidence="2 3">CBS 101986</strain>
    </source>
</reference>
<evidence type="ECO:0000313" key="3">
    <source>
        <dbReference type="Proteomes" id="UP000567179"/>
    </source>
</evidence>
<feature type="compositionally biased region" description="Low complexity" evidence="1">
    <location>
        <begin position="243"/>
        <end position="261"/>
    </location>
</feature>
<feature type="compositionally biased region" description="Polar residues" evidence="1">
    <location>
        <begin position="127"/>
        <end position="149"/>
    </location>
</feature>
<dbReference type="Proteomes" id="UP000567179">
    <property type="component" value="Unassembled WGS sequence"/>
</dbReference>
<gene>
    <name evidence="2" type="ORF">D9619_009643</name>
</gene>
<feature type="compositionally biased region" description="Low complexity" evidence="1">
    <location>
        <begin position="153"/>
        <end position="182"/>
    </location>
</feature>
<feature type="region of interest" description="Disordered" evidence="1">
    <location>
        <begin position="64"/>
        <end position="189"/>
    </location>
</feature>
<dbReference type="EMBL" id="JAACJJ010000015">
    <property type="protein sequence ID" value="KAF5325074.1"/>
    <property type="molecule type" value="Genomic_DNA"/>
</dbReference>
<keyword evidence="3" id="KW-1185">Reference proteome</keyword>
<organism evidence="2 3">
    <name type="scientific">Psilocybe cf. subviscida</name>
    <dbReference type="NCBI Taxonomy" id="2480587"/>
    <lineage>
        <taxon>Eukaryota</taxon>
        <taxon>Fungi</taxon>
        <taxon>Dikarya</taxon>
        <taxon>Basidiomycota</taxon>
        <taxon>Agaricomycotina</taxon>
        <taxon>Agaricomycetes</taxon>
        <taxon>Agaricomycetidae</taxon>
        <taxon>Agaricales</taxon>
        <taxon>Agaricineae</taxon>
        <taxon>Strophariaceae</taxon>
        <taxon>Psilocybe</taxon>
    </lineage>
</organism>
<feature type="region of interest" description="Disordered" evidence="1">
    <location>
        <begin position="237"/>
        <end position="270"/>
    </location>
</feature>
<protein>
    <submittedName>
        <fullName evidence="2">Uncharacterized protein</fullName>
    </submittedName>
</protein>
<sequence>MGTFTYGSLYSGTGYTGYTGSPSFVSLPTTGATTTLPSRTPRIPHSPPINPHMGLMHLSRITERTEESNPQSRPVSGVSILSGPGATCPTNPTPCSGPVIHSRGATDPSSDRTLPPPSHLSELCTVFESQPTTGSHSRTTSTPSYQRASSPLFGASSGFTATGTGTGYTGRRSVSPSKSQSSGSGGSYSTGGTSLYGSVLSPPLGPCNLASTTVEILQTITPPTGARTYAYTDSRTYDSRSGTNTNTNTYTYDSTSVVTPTRTTNDNTLRRPQTSLYPHLLLLSWLSPGGGRGIVALDLLNCTSVVNLFGGGGLGGREAREVGDVGGSAAREQDEEMRTTGSDRPRLVDTLVPFHMLYADDVERLAAESLLERQKWVNRIWEAVNRPVTVPDSVSVIRSPQSQSRSYSPTRSPTRTILSIDTFDCRITTRTSGSGSRSTVFVPPLHSLPDISDYLSNTSGRLSR</sequence>
<name>A0A8H5BL11_9AGAR</name>
<evidence type="ECO:0000313" key="2">
    <source>
        <dbReference type="EMBL" id="KAF5325074.1"/>
    </source>
</evidence>
<dbReference type="OrthoDB" id="2507336at2759"/>